<gene>
    <name evidence="1" type="ORF">AYI69_g3154</name>
</gene>
<sequence length="187" mass="21964">MSNNISFEGLPKKFSGKKSELTAKAWNSKFRRVVRIQGLEDSTAIDVFKIWLEGEAEEWMDKKESSNKDSVVAKISEWMNALEIKFPSTKKEELVKLQSTRSIEEMHLGSKETVREFNQRFRESLDKIDPDFYTKQMIKVIYGNLMRSIDTAVAWSMLDNDEYDTWGYEKVMTEFIKTKDRREGFSE</sequence>
<protein>
    <recommendedName>
        <fullName evidence="3">Retrotransposon gag domain-containing protein</fullName>
    </recommendedName>
</protein>
<comment type="caution">
    <text evidence="1">The sequence shown here is derived from an EMBL/GenBank/DDBJ whole genome shotgun (WGS) entry which is preliminary data.</text>
</comment>
<organism evidence="1 2">
    <name type="scientific">Smittium culicis</name>
    <dbReference type="NCBI Taxonomy" id="133412"/>
    <lineage>
        <taxon>Eukaryota</taxon>
        <taxon>Fungi</taxon>
        <taxon>Fungi incertae sedis</taxon>
        <taxon>Zoopagomycota</taxon>
        <taxon>Kickxellomycotina</taxon>
        <taxon>Harpellomycetes</taxon>
        <taxon>Harpellales</taxon>
        <taxon>Legeriomycetaceae</taxon>
        <taxon>Smittium</taxon>
    </lineage>
</organism>
<dbReference type="AlphaFoldDB" id="A0A1R1YKL6"/>
<proteinExistence type="predicted"/>
<accession>A0A1R1YKL6</accession>
<dbReference type="Proteomes" id="UP000187429">
    <property type="component" value="Unassembled WGS sequence"/>
</dbReference>
<dbReference type="EMBL" id="LSSM01001030">
    <property type="protein sequence ID" value="OMJ27410.1"/>
    <property type="molecule type" value="Genomic_DNA"/>
</dbReference>
<evidence type="ECO:0000313" key="2">
    <source>
        <dbReference type="Proteomes" id="UP000187429"/>
    </source>
</evidence>
<evidence type="ECO:0000313" key="1">
    <source>
        <dbReference type="EMBL" id="OMJ27410.1"/>
    </source>
</evidence>
<evidence type="ECO:0008006" key="3">
    <source>
        <dbReference type="Google" id="ProtNLM"/>
    </source>
</evidence>
<reference evidence="2" key="1">
    <citation type="submission" date="2017-01" db="EMBL/GenBank/DDBJ databases">
        <authorList>
            <person name="Wang Y."/>
            <person name="White M."/>
            <person name="Kvist S."/>
            <person name="Moncalvo J.-M."/>
        </authorList>
    </citation>
    <scope>NUCLEOTIDE SEQUENCE [LARGE SCALE GENOMIC DNA]</scope>
    <source>
        <strain evidence="2">ID-206-W2</strain>
    </source>
</reference>
<keyword evidence="2" id="KW-1185">Reference proteome</keyword>
<name>A0A1R1YKL6_9FUNG</name>